<evidence type="ECO:0000256" key="4">
    <source>
        <dbReference type="SAM" id="MobiDB-lite"/>
    </source>
</evidence>
<reference evidence="5 6" key="1">
    <citation type="submission" date="2014-12" db="EMBL/GenBank/DDBJ databases">
        <title>16Stimator: statistical estimation of ribosomal gene copy numbers from draft genome assemblies.</title>
        <authorList>
            <person name="Perisin M.A."/>
            <person name="Vetter M."/>
            <person name="Gilbert J.A."/>
            <person name="Bergelson J."/>
        </authorList>
    </citation>
    <scope>NUCLEOTIDE SEQUENCE [LARGE SCALE GENOMIC DNA]</scope>
    <source>
        <strain evidence="5 6">MEJ086</strain>
    </source>
</reference>
<dbReference type="AlphaFoldDB" id="A0A0D0KS19"/>
<proteinExistence type="inferred from homology"/>
<dbReference type="Gene3D" id="1.20.58.300">
    <property type="entry name" value="FlgN-like"/>
    <property type="match status" value="1"/>
</dbReference>
<dbReference type="GO" id="GO:0044780">
    <property type="term" value="P:bacterial-type flagellum assembly"/>
    <property type="evidence" value="ECO:0007669"/>
    <property type="project" value="InterPro"/>
</dbReference>
<evidence type="ECO:0000256" key="2">
    <source>
        <dbReference type="ARBA" id="ARBA00007703"/>
    </source>
</evidence>
<keyword evidence="5" id="KW-0966">Cell projection</keyword>
<dbReference type="Proteomes" id="UP000032068">
    <property type="component" value="Unassembled WGS sequence"/>
</dbReference>
<dbReference type="RefSeq" id="WP_042553110.1">
    <property type="nucleotide sequence ID" value="NZ_JXQW01000015.1"/>
</dbReference>
<evidence type="ECO:0000256" key="3">
    <source>
        <dbReference type="ARBA" id="ARBA00022795"/>
    </source>
</evidence>
<gene>
    <name evidence="5" type="ORF">RU08_07165</name>
</gene>
<keyword evidence="3" id="KW-1005">Bacterial flagellum biogenesis</keyword>
<dbReference type="InterPro" id="IPR007809">
    <property type="entry name" value="FlgN-like"/>
</dbReference>
<protein>
    <submittedName>
        <fullName evidence="5">Flagellar biosynthesis protein FlgN</fullName>
    </submittedName>
</protein>
<organism evidence="5 6">
    <name type="scientific">Pseudomonas fulva</name>
    <dbReference type="NCBI Taxonomy" id="47880"/>
    <lineage>
        <taxon>Bacteria</taxon>
        <taxon>Pseudomonadati</taxon>
        <taxon>Pseudomonadota</taxon>
        <taxon>Gammaproteobacteria</taxon>
        <taxon>Pseudomonadales</taxon>
        <taxon>Pseudomonadaceae</taxon>
        <taxon>Pseudomonas</taxon>
    </lineage>
</organism>
<accession>A0A0D0KS19</accession>
<name>A0A0D0KS19_9PSED</name>
<comment type="caution">
    <text evidence="5">The sequence shown here is derived from an EMBL/GenBank/DDBJ whole genome shotgun (WGS) entry which is preliminary data.</text>
</comment>
<dbReference type="InterPro" id="IPR036679">
    <property type="entry name" value="FlgN-like_sf"/>
</dbReference>
<keyword evidence="5" id="KW-0969">Cilium</keyword>
<evidence type="ECO:0000313" key="5">
    <source>
        <dbReference type="EMBL" id="KIQ02591.1"/>
    </source>
</evidence>
<comment type="function">
    <text evidence="1">Required for the efficient initiation of filament assembly.</text>
</comment>
<evidence type="ECO:0000313" key="6">
    <source>
        <dbReference type="Proteomes" id="UP000032068"/>
    </source>
</evidence>
<evidence type="ECO:0000256" key="1">
    <source>
        <dbReference type="ARBA" id="ARBA00002397"/>
    </source>
</evidence>
<feature type="region of interest" description="Disordered" evidence="4">
    <location>
        <begin position="132"/>
        <end position="155"/>
    </location>
</feature>
<sequence length="155" mass="16620">MTATTLLDLFNEDIGHAERLLELIESEFQALSDNDLPSLQQVLADKQPLLASLDQHGKARTQILLGLHLSADRAGLQALAQRSAQGAALMAASDRLSDLLENCQSANLRNGRVIRSSQKSAEKMLGILRGNETPSLYDSSGSTAKIGGKRPLSQA</sequence>
<dbReference type="Pfam" id="PF05130">
    <property type="entry name" value="FlgN"/>
    <property type="match status" value="1"/>
</dbReference>
<dbReference type="EMBL" id="JXQW01000015">
    <property type="protein sequence ID" value="KIQ02591.1"/>
    <property type="molecule type" value="Genomic_DNA"/>
</dbReference>
<comment type="similarity">
    <text evidence="2">Belongs to the FlgN family.</text>
</comment>
<dbReference type="SUPFAM" id="SSF140566">
    <property type="entry name" value="FlgN-like"/>
    <property type="match status" value="1"/>
</dbReference>
<dbReference type="OrthoDB" id="5734604at2"/>
<feature type="compositionally biased region" description="Polar residues" evidence="4">
    <location>
        <begin position="132"/>
        <end position="143"/>
    </location>
</feature>
<keyword evidence="5" id="KW-0282">Flagellum</keyword>